<dbReference type="Pfam" id="PF12833">
    <property type="entry name" value="HTH_18"/>
    <property type="match status" value="1"/>
</dbReference>
<dbReference type="InterPro" id="IPR037923">
    <property type="entry name" value="HTH-like"/>
</dbReference>
<dbReference type="EMBL" id="CP080095">
    <property type="protein sequence ID" value="QYD66955.1"/>
    <property type="molecule type" value="Genomic_DNA"/>
</dbReference>
<protein>
    <submittedName>
        <fullName evidence="7">AraC family transcriptional regulator</fullName>
    </submittedName>
</protein>
<feature type="domain" description="HTH araC/xylS-type" evidence="6">
    <location>
        <begin position="189"/>
        <end position="290"/>
    </location>
</feature>
<keyword evidence="3" id="KW-0010">Activator</keyword>
<dbReference type="Pfam" id="PF02311">
    <property type="entry name" value="AraC_binding"/>
    <property type="match status" value="1"/>
</dbReference>
<evidence type="ECO:0000256" key="2">
    <source>
        <dbReference type="ARBA" id="ARBA00023125"/>
    </source>
</evidence>
<dbReference type="PANTHER" id="PTHR46796">
    <property type="entry name" value="HTH-TYPE TRANSCRIPTIONAL ACTIVATOR RHAS-RELATED"/>
    <property type="match status" value="1"/>
</dbReference>
<dbReference type="Proteomes" id="UP000826462">
    <property type="component" value="Chromosome 1"/>
</dbReference>
<dbReference type="InterPro" id="IPR050204">
    <property type="entry name" value="AraC_XylS_family_regulators"/>
</dbReference>
<dbReference type="InterPro" id="IPR003313">
    <property type="entry name" value="AraC-bd"/>
</dbReference>
<dbReference type="InterPro" id="IPR014710">
    <property type="entry name" value="RmlC-like_jellyroll"/>
</dbReference>
<accession>A0ABX8UIV4</accession>
<name>A0ABX8UIV4_9BURK</name>
<dbReference type="SMART" id="SM00342">
    <property type="entry name" value="HTH_ARAC"/>
    <property type="match status" value="1"/>
</dbReference>
<dbReference type="Gene3D" id="2.60.120.10">
    <property type="entry name" value="Jelly Rolls"/>
    <property type="match status" value="1"/>
</dbReference>
<reference evidence="7 8" key="1">
    <citation type="submission" date="2021-07" db="EMBL/GenBank/DDBJ databases">
        <title>Paraburkholderia edwinii protects Aspergillus sp. from phenazines by acting as a toxin sponge.</title>
        <authorList>
            <person name="Dahlstrom K.M."/>
            <person name="Newman D.K."/>
        </authorList>
    </citation>
    <scope>NUCLEOTIDE SEQUENCE [LARGE SCALE GENOMIC DNA]</scope>
    <source>
        <strain evidence="7 8">Pe01</strain>
    </source>
</reference>
<dbReference type="SUPFAM" id="SSF51215">
    <property type="entry name" value="Regulatory protein AraC"/>
    <property type="match status" value="1"/>
</dbReference>
<gene>
    <name evidence="7" type="ORF">KZJ38_11015</name>
</gene>
<evidence type="ECO:0000313" key="8">
    <source>
        <dbReference type="Proteomes" id="UP000826462"/>
    </source>
</evidence>
<evidence type="ECO:0000256" key="4">
    <source>
        <dbReference type="ARBA" id="ARBA00023163"/>
    </source>
</evidence>
<feature type="region of interest" description="Disordered" evidence="5">
    <location>
        <begin position="1"/>
        <end position="23"/>
    </location>
</feature>
<dbReference type="InterPro" id="IPR020449">
    <property type="entry name" value="Tscrpt_reg_AraC-type_HTH"/>
</dbReference>
<dbReference type="RefSeq" id="WP_219795949.1">
    <property type="nucleotide sequence ID" value="NZ_CP080095.1"/>
</dbReference>
<proteinExistence type="predicted"/>
<keyword evidence="2" id="KW-0238">DNA-binding</keyword>
<dbReference type="PANTHER" id="PTHR46796:SF2">
    <property type="entry name" value="TRANSCRIPTIONAL REGULATORY PROTEIN"/>
    <property type="match status" value="1"/>
</dbReference>
<organism evidence="7 8">
    <name type="scientific">Paraburkholderia edwinii</name>
    <dbReference type="NCBI Taxonomy" id="2861782"/>
    <lineage>
        <taxon>Bacteria</taxon>
        <taxon>Pseudomonadati</taxon>
        <taxon>Pseudomonadota</taxon>
        <taxon>Betaproteobacteria</taxon>
        <taxon>Burkholderiales</taxon>
        <taxon>Burkholderiaceae</taxon>
        <taxon>Paraburkholderia</taxon>
    </lineage>
</organism>
<keyword evidence="1" id="KW-0805">Transcription regulation</keyword>
<evidence type="ECO:0000313" key="7">
    <source>
        <dbReference type="EMBL" id="QYD66955.1"/>
    </source>
</evidence>
<evidence type="ECO:0000256" key="3">
    <source>
        <dbReference type="ARBA" id="ARBA00023159"/>
    </source>
</evidence>
<dbReference type="Gene3D" id="1.10.10.60">
    <property type="entry name" value="Homeodomain-like"/>
    <property type="match status" value="1"/>
</dbReference>
<dbReference type="InterPro" id="IPR009057">
    <property type="entry name" value="Homeodomain-like_sf"/>
</dbReference>
<sequence>MSDSRTAVPTRSKRPAAASSATTATKVWHAPDVLDAMMLKGEFVGHRYPPHAHDTHCLVLITSGSVVVNIAGHVDTLRRGDIVPLDADTMHAAHAGESGRWKMRVAYFLPDDLADYTGSIGLPVRSRLDVPARIVRDVPLAQSVYGVSWCSEVNDDAFKRSETLAFAIGHMLSVHAAQRATLPSPRVESRIIRSVKEQLQSDLAGKFTLASLAAEHALTPFVLLRAFTRSAGVSPHAYQQQARIRYAQKRLKQGAALALVAREAGYADQAHFTRVFKQYTGVTPKSFQIALVG</sequence>
<keyword evidence="8" id="KW-1185">Reference proteome</keyword>
<dbReference type="PROSITE" id="PS01124">
    <property type="entry name" value="HTH_ARAC_FAMILY_2"/>
    <property type="match status" value="1"/>
</dbReference>
<evidence type="ECO:0000259" key="6">
    <source>
        <dbReference type="PROSITE" id="PS01124"/>
    </source>
</evidence>
<evidence type="ECO:0000256" key="1">
    <source>
        <dbReference type="ARBA" id="ARBA00023015"/>
    </source>
</evidence>
<keyword evidence="4" id="KW-0804">Transcription</keyword>
<dbReference type="SUPFAM" id="SSF46689">
    <property type="entry name" value="Homeodomain-like"/>
    <property type="match status" value="2"/>
</dbReference>
<dbReference type="PRINTS" id="PR00032">
    <property type="entry name" value="HTHARAC"/>
</dbReference>
<dbReference type="InterPro" id="IPR018060">
    <property type="entry name" value="HTH_AraC"/>
</dbReference>
<evidence type="ECO:0000256" key="5">
    <source>
        <dbReference type="SAM" id="MobiDB-lite"/>
    </source>
</evidence>